<dbReference type="InterPro" id="IPR016024">
    <property type="entry name" value="ARM-type_fold"/>
</dbReference>
<comment type="caution">
    <text evidence="15">The sequence shown here is derived from an EMBL/GenBank/DDBJ whole genome shotgun (WGS) entry which is preliminary data.</text>
</comment>
<evidence type="ECO:0000256" key="7">
    <source>
        <dbReference type="ARBA" id="ARBA00023306"/>
    </source>
</evidence>
<dbReference type="Pfam" id="PF08771">
    <property type="entry name" value="FRB_dom"/>
    <property type="match status" value="1"/>
</dbReference>
<dbReference type="PANTHER" id="PTHR11139:SF9">
    <property type="entry name" value="SERINE_THREONINE-PROTEIN KINASE MTOR"/>
    <property type="match status" value="1"/>
</dbReference>
<keyword evidence="6 10" id="KW-0067">ATP-binding</keyword>
<evidence type="ECO:0000256" key="4">
    <source>
        <dbReference type="ARBA" id="ARBA00022741"/>
    </source>
</evidence>
<dbReference type="Gene3D" id="3.30.1010.10">
    <property type="entry name" value="Phosphatidylinositol 3-kinase Catalytic Subunit, Chain A, domain 4"/>
    <property type="match status" value="1"/>
</dbReference>
<dbReference type="GO" id="GO:0016242">
    <property type="term" value="P:negative regulation of macroautophagy"/>
    <property type="evidence" value="ECO:0007669"/>
    <property type="project" value="TreeGrafter"/>
</dbReference>
<dbReference type="SUPFAM" id="SSF56112">
    <property type="entry name" value="Protein kinase-like (PK-like)"/>
    <property type="match status" value="1"/>
</dbReference>
<dbReference type="FunFam" id="1.20.120.150:FF:000001">
    <property type="entry name" value="Serine/threonine-protein kinase TOR"/>
    <property type="match status" value="1"/>
</dbReference>
<feature type="region of interest" description="Disordered" evidence="11">
    <location>
        <begin position="44"/>
        <end position="68"/>
    </location>
</feature>
<dbReference type="Pfam" id="PF00454">
    <property type="entry name" value="PI3_PI4_kinase"/>
    <property type="match status" value="1"/>
</dbReference>
<dbReference type="GO" id="GO:0031932">
    <property type="term" value="C:TORC2 complex"/>
    <property type="evidence" value="ECO:0007669"/>
    <property type="project" value="TreeGrafter"/>
</dbReference>
<dbReference type="GO" id="GO:0045893">
    <property type="term" value="P:positive regulation of DNA-templated transcription"/>
    <property type="evidence" value="ECO:0007669"/>
    <property type="project" value="UniProtKB-ARBA"/>
</dbReference>
<dbReference type="Pfam" id="PF02260">
    <property type="entry name" value="FATC"/>
    <property type="match status" value="1"/>
</dbReference>
<dbReference type="InterPro" id="IPR011989">
    <property type="entry name" value="ARM-like"/>
</dbReference>
<comment type="catalytic activity">
    <reaction evidence="8 10">
        <text>L-threonyl-[protein] + ATP = O-phospho-L-threonyl-[protein] + ADP + H(+)</text>
        <dbReference type="Rhea" id="RHEA:46608"/>
        <dbReference type="Rhea" id="RHEA-COMP:11060"/>
        <dbReference type="Rhea" id="RHEA-COMP:11605"/>
        <dbReference type="ChEBI" id="CHEBI:15378"/>
        <dbReference type="ChEBI" id="CHEBI:30013"/>
        <dbReference type="ChEBI" id="CHEBI:30616"/>
        <dbReference type="ChEBI" id="CHEBI:61977"/>
        <dbReference type="ChEBI" id="CHEBI:456216"/>
        <dbReference type="EC" id="2.7.11.1"/>
    </reaction>
</comment>
<dbReference type="SUPFAM" id="SSF48371">
    <property type="entry name" value="ARM repeat"/>
    <property type="match status" value="2"/>
</dbReference>
<dbReference type="PROSITE" id="PS51190">
    <property type="entry name" value="FATC"/>
    <property type="match status" value="1"/>
</dbReference>
<comment type="catalytic activity">
    <reaction evidence="9">
        <text>L-seryl-[protein] + ATP = O-phospho-L-seryl-[protein] + ADP + H(+)</text>
        <dbReference type="Rhea" id="RHEA:17989"/>
        <dbReference type="Rhea" id="RHEA-COMP:9863"/>
        <dbReference type="Rhea" id="RHEA-COMP:11604"/>
        <dbReference type="ChEBI" id="CHEBI:15378"/>
        <dbReference type="ChEBI" id="CHEBI:29999"/>
        <dbReference type="ChEBI" id="CHEBI:30616"/>
        <dbReference type="ChEBI" id="CHEBI:83421"/>
        <dbReference type="ChEBI" id="CHEBI:456216"/>
        <dbReference type="EC" id="2.7.11.1"/>
    </reaction>
</comment>
<evidence type="ECO:0000259" key="14">
    <source>
        <dbReference type="PROSITE" id="PS51190"/>
    </source>
</evidence>
<dbReference type="CDD" id="cd05169">
    <property type="entry name" value="PIKKc_TOR"/>
    <property type="match status" value="1"/>
</dbReference>
<evidence type="ECO:0000313" key="16">
    <source>
        <dbReference type="Proteomes" id="UP001142055"/>
    </source>
</evidence>
<evidence type="ECO:0000256" key="11">
    <source>
        <dbReference type="SAM" id="MobiDB-lite"/>
    </source>
</evidence>
<keyword evidence="4 10" id="KW-0547">Nucleotide-binding</keyword>
<evidence type="ECO:0000259" key="12">
    <source>
        <dbReference type="PROSITE" id="PS50290"/>
    </source>
</evidence>
<feature type="domain" description="FAT" evidence="13">
    <location>
        <begin position="1518"/>
        <end position="2113"/>
    </location>
</feature>
<dbReference type="InterPro" id="IPR057564">
    <property type="entry name" value="HEAT_ATR"/>
</dbReference>
<dbReference type="Pfam" id="PF02259">
    <property type="entry name" value="FAT"/>
    <property type="match status" value="1"/>
</dbReference>
<dbReference type="GO" id="GO:0038202">
    <property type="term" value="P:TORC1 signaling"/>
    <property type="evidence" value="ECO:0007669"/>
    <property type="project" value="TreeGrafter"/>
</dbReference>
<dbReference type="InterPro" id="IPR026683">
    <property type="entry name" value="TOR_cat"/>
</dbReference>
<dbReference type="InterPro" id="IPR018936">
    <property type="entry name" value="PI3/4_kinase_CS"/>
</dbReference>
<dbReference type="Pfam" id="PF11865">
    <property type="entry name" value="mTOR_dom"/>
    <property type="match status" value="1"/>
</dbReference>
<gene>
    <name evidence="15" type="ORF">RDWZM_006598</name>
</gene>
<dbReference type="InterPro" id="IPR036940">
    <property type="entry name" value="PI3/4_kinase_cat_sf"/>
</dbReference>
<dbReference type="SMART" id="SM01346">
    <property type="entry name" value="DUF3385"/>
    <property type="match status" value="1"/>
</dbReference>
<evidence type="ECO:0000256" key="9">
    <source>
        <dbReference type="ARBA" id="ARBA00048679"/>
    </source>
</evidence>
<evidence type="ECO:0000256" key="2">
    <source>
        <dbReference type="ARBA" id="ARBA00022679"/>
    </source>
</evidence>
<dbReference type="SMART" id="SM00146">
    <property type="entry name" value="PI3Kc"/>
    <property type="match status" value="1"/>
</dbReference>
<dbReference type="GO" id="GO:0031931">
    <property type="term" value="C:TORC1 complex"/>
    <property type="evidence" value="ECO:0007669"/>
    <property type="project" value="UniProtKB-ARBA"/>
</dbReference>
<dbReference type="GO" id="GO:0044877">
    <property type="term" value="F:protein-containing complex binding"/>
    <property type="evidence" value="ECO:0007669"/>
    <property type="project" value="InterPro"/>
</dbReference>
<dbReference type="Gene3D" id="1.20.120.150">
    <property type="entry name" value="FKBP12-rapamycin binding domain"/>
    <property type="match status" value="1"/>
</dbReference>
<evidence type="ECO:0000256" key="8">
    <source>
        <dbReference type="ARBA" id="ARBA00047899"/>
    </source>
</evidence>
<dbReference type="PROSITE" id="PS00916">
    <property type="entry name" value="PI3_4_KINASE_2"/>
    <property type="match status" value="1"/>
</dbReference>
<evidence type="ECO:0000256" key="1">
    <source>
        <dbReference type="ARBA" id="ARBA00011031"/>
    </source>
</evidence>
<evidence type="ECO:0000256" key="5">
    <source>
        <dbReference type="ARBA" id="ARBA00022777"/>
    </source>
</evidence>
<name>A0A9Q0M7D6_BLOTA</name>
<dbReference type="InterPro" id="IPR011009">
    <property type="entry name" value="Kinase-like_dom_sf"/>
</dbReference>
<dbReference type="EMBL" id="JAPWDV010000002">
    <property type="protein sequence ID" value="KAJ6220786.1"/>
    <property type="molecule type" value="Genomic_DNA"/>
</dbReference>
<keyword evidence="10" id="KW-0723">Serine/threonine-protein kinase</keyword>
<feature type="domain" description="PI3K/PI4K catalytic" evidence="12">
    <location>
        <begin position="2289"/>
        <end position="2604"/>
    </location>
</feature>
<keyword evidence="16" id="KW-1185">Reference proteome</keyword>
<dbReference type="GO" id="GO:0005737">
    <property type="term" value="C:cytoplasm"/>
    <property type="evidence" value="ECO:0007669"/>
    <property type="project" value="TreeGrafter"/>
</dbReference>
<evidence type="ECO:0000313" key="15">
    <source>
        <dbReference type="EMBL" id="KAJ6220786.1"/>
    </source>
</evidence>
<dbReference type="Gene3D" id="1.25.10.10">
    <property type="entry name" value="Leucine-rich Repeat Variant"/>
    <property type="match status" value="2"/>
</dbReference>
<feature type="domain" description="FATC" evidence="14">
    <location>
        <begin position="2674"/>
        <end position="2706"/>
    </location>
</feature>
<dbReference type="GO" id="GO:0005524">
    <property type="term" value="F:ATP binding"/>
    <property type="evidence" value="ECO:0007669"/>
    <property type="project" value="UniProtKB-KW"/>
</dbReference>
<dbReference type="Pfam" id="PF23593">
    <property type="entry name" value="HEAT_ATR"/>
    <property type="match status" value="1"/>
</dbReference>
<dbReference type="GO" id="GO:0004674">
    <property type="term" value="F:protein serine/threonine kinase activity"/>
    <property type="evidence" value="ECO:0007669"/>
    <property type="project" value="UniProtKB-KW"/>
</dbReference>
<protein>
    <recommendedName>
        <fullName evidence="10">Serine/threonine-protein kinase TOR</fullName>
        <ecNumber evidence="10">2.7.11.1</ecNumber>
    </recommendedName>
</protein>
<dbReference type="PROSITE" id="PS50290">
    <property type="entry name" value="PI3_4_KINASE_3"/>
    <property type="match status" value="1"/>
</dbReference>
<reference evidence="15" key="1">
    <citation type="submission" date="2022-12" db="EMBL/GenBank/DDBJ databases">
        <title>Genome assemblies of Blomia tropicalis.</title>
        <authorList>
            <person name="Cui Y."/>
        </authorList>
    </citation>
    <scope>NUCLEOTIDE SEQUENCE</scope>
    <source>
        <tissue evidence="15">Adult mites</tissue>
    </source>
</reference>
<comment type="similarity">
    <text evidence="1 10">Belongs to the PI3/PI4-kinase family.</text>
</comment>
<keyword evidence="3" id="KW-0677">Repeat</keyword>
<dbReference type="GO" id="GO:0045930">
    <property type="term" value="P:negative regulation of mitotic cell cycle"/>
    <property type="evidence" value="ECO:0007669"/>
    <property type="project" value="UniProtKB-ARBA"/>
</dbReference>
<dbReference type="InterPro" id="IPR024585">
    <property type="entry name" value="mTOR_dom"/>
</dbReference>
<dbReference type="PROSITE" id="PS00915">
    <property type="entry name" value="PI3_4_KINASE_1"/>
    <property type="match status" value="1"/>
</dbReference>
<dbReference type="InterPro" id="IPR036738">
    <property type="entry name" value="FRB_sf"/>
</dbReference>
<organism evidence="15 16">
    <name type="scientific">Blomia tropicalis</name>
    <name type="common">Mite</name>
    <dbReference type="NCBI Taxonomy" id="40697"/>
    <lineage>
        <taxon>Eukaryota</taxon>
        <taxon>Metazoa</taxon>
        <taxon>Ecdysozoa</taxon>
        <taxon>Arthropoda</taxon>
        <taxon>Chelicerata</taxon>
        <taxon>Arachnida</taxon>
        <taxon>Acari</taxon>
        <taxon>Acariformes</taxon>
        <taxon>Sarcoptiformes</taxon>
        <taxon>Astigmata</taxon>
        <taxon>Glycyphagoidea</taxon>
        <taxon>Echimyopodidae</taxon>
        <taxon>Blomia</taxon>
    </lineage>
</organism>
<dbReference type="PANTHER" id="PTHR11139">
    <property type="entry name" value="ATAXIA TELANGIECTASIA MUTATED ATM -RELATED"/>
    <property type="match status" value="1"/>
</dbReference>
<dbReference type="InterPro" id="IPR003152">
    <property type="entry name" value="FATC_dom"/>
</dbReference>
<evidence type="ECO:0000259" key="13">
    <source>
        <dbReference type="PROSITE" id="PS51189"/>
    </source>
</evidence>
<dbReference type="PROSITE" id="PS51189">
    <property type="entry name" value="FAT"/>
    <property type="match status" value="1"/>
</dbReference>
<keyword evidence="7" id="KW-0131">Cell cycle</keyword>
<dbReference type="SUPFAM" id="SSF47212">
    <property type="entry name" value="FKBP12-rapamycin-binding domain of FKBP-rapamycin-associated protein (FRAP)"/>
    <property type="match status" value="1"/>
</dbReference>
<dbReference type="GO" id="GO:0045787">
    <property type="term" value="P:positive regulation of cell cycle"/>
    <property type="evidence" value="ECO:0007669"/>
    <property type="project" value="UniProtKB-ARBA"/>
</dbReference>
<dbReference type="GO" id="GO:0010605">
    <property type="term" value="P:negative regulation of macromolecule metabolic process"/>
    <property type="evidence" value="ECO:0007669"/>
    <property type="project" value="UniProtKB-ARBA"/>
</dbReference>
<dbReference type="InterPro" id="IPR003151">
    <property type="entry name" value="PIK-rel_kinase_FAT"/>
</dbReference>
<sequence>MKSSNDGSITIPSSSSSTILKDLDVKSNSYEYWINTFLAEMREGKSTRSGSGGSTKDSTSSQMDEMSRKKKAINDLYQHLQQEMPEMNDEQKKHFFDITTTKIFDLMIGPAATNPIDIKSGIMMMCILLDAPQANKHKPAICPSFANHLRNVNINVNDLELLDLMACAIGKIALYYGPSTQNFVEFEIPRAIETINNERNDITKRHSAILNLREIANVTPSYFFSNVVLIFDSIFIAINEPKLREPAISALRSALNVIIDRERLGSLSNQVHISSESSNSSGIPIGFRSSRIDQQIPLCFEICYKKVIELIDDRKINYSINSTTSKNQIKDRDDKIHASLLILNELIRCSHDSSNILHDSFSRELDFLYINMQDFNDISTFYMANYMFSHFNYSSNCGSCVQQTSSNLASTISNSVPTAATMSSVLATFKSNNYLTKILRNYSQMDTQSSMPLFHDRELHSLVSYHKDSGVAPMVTNYRNKINKPLMGSSSSCQQLIIENFDKISSLLINQLHQKNSIQINQVLLLIMPNLISLNSERFCEHPTHVNDTINYLLACVKNPSLKSLAFISLGLFSLAIKNNGKCLSNGNCNVFDQKLPLIIQQIRASFPFVRDGQAHHHHQSSKKRAAMMPDPSVFTCLAFLAQAVGPNIENDIREMLPGMFQLGLTEPLTNSLYDICKNIPSLTNDCHEGLLRMLSQIIMDKKLTFPETLSDNPSISQVSYPPNEVFDLSTVRLALKVLGRFNFEPQYLIHFVRHCADHYLSHENREIRLEAVYTCCRLLKPFLAPKNSVEKITKNVLTKLIMVGITDMDKNVRYSVLSQLDEQFYYFLSQSDNLEMLQICLNDEVFEIRELGICIMGRLCSLNPAYVMPFLRQILLQLLTELEISGISKNMEQSARMLGHLLAATPRLIRPYTEPILKVFIPKLSNPSQAVSTAVMSAIGEQAMVSGLEMRSSFYELLPILLDAIQDTTSFQKREIALWTMGRLIENCGFVIEPYWKCPTLLPILFSILKSESTKQSQLIRRETIRVLGLLGAVDPYKHKIHLGVIDLSGESLISFDPNEEQEINIHELLSNLSNNFDDYYWAQAISTLVKVMKDPNASAQHTITVTAVAFIFNVLKTRSVPYIPQILPPFIQIIRSGESRTKAFLLQQLGQIIQIVKKHIRVYLDEIFKVLRELWNTSEQMQLTLFTVVESIVIALGGEFSNYVPHLIPHIMKVLTNNDNGSKDVIMKLFGALQNFGTNLEGYIHLLIPPIVKQFEYPTKNNPEVRLAALKTIEVLSDDLKLTEFSSRIIHGIVRTVDANVHDKTMVNVAVDTLIKLAYQLGSRYQIYIPLVGKIMAKHKLHFANYDQLIKNIVDGVNIDELDVAKLLANSSKRKEINRRFRENREQQSPTTDAKRITITLDEILKQWTSKKISKEDWLEWLRKFNVDLIKESPALALRSLFPIATALNSVARELFNPAFLTCWNEISPEQQKNVIDILQIVLKEQEIPEVTGTLLNLAEYLEHIDQGPLMFDVGILGERAMKCRAYAKALHYKEKEFTNGANTEVLGALITINNKLQQSQAAYGVLRHALKSRKLNDIELKEKWFEKLNNWESAFIAHRLKYDQNNSDFEAILGQMRCLEVLSEWDNLYKLSNETFSCMSYNNKQRMARMAVNATWNLNKWDEMKTYTQHIPNESSDYAFFQAVIKIHDNRYGEAQLLIDQARQLIDTDLTTMVNESHDRAYPAMLQVQLMSELEEVIQYRLVPERREMIKQKWWNRMQGCQGLVEDWKKILQVHSLVLSNREDMRSWLKFAQLCDRNHRPDLSFNTIIKLMGVPSKQLFKRRTPLPMHYPEVTLKFIDHLWHASQYKRSFIELNRFVNALETPTFQGATFSYYSSGNNPSTPINEFDLNSMSNDSFSSSTNQQLFNISNKQTPAAINKLLSRAYLKMAECCESLVGFSEQSIPTILERYQKATERDSHWYKAWHCWAFTNFRALKYCKEKQKDLMKNLETPMQTENDSKNVLNPKLFCIQAVSGFFRSITLSQESSLQDTLRILTIWFEDGRNDDVRAALEEGIKSVSIETWLQVIPQLIARIDIPHGPVANLISQLLTDIGKYHPQALIYPLTVASKSSAIPRKTAANNILRLMKIHSPNLVNQAVLVSAELIRIAILWHELWHEGLEEASRLYFGDKNVNGMFETLEPLHQMIERTPLTHTEDTFYQNYGPDLRKAYEHCIHYKSNPKENVKSLNSAWDIYYHVFRRISRQLPTLTSLELTNVSPKLTECIDLELVVPGSYNPKQEIITITKIEPHLNIITSKQRPRKLTIKGSNGRNYMFLLKGHEDLRQDERVMQLFGLVNTLLNKENSTSKQNLAIQRYAVIPLSPNSGLIGWVPHCDTLHALIRDYREKRKILLNMEHRLMLRMAPDYDRLTLMQKVEVFEHALEHTPGDDLAKILWLKSPSSEVWFDRRTNYTRSLAVMSMVGYILGLGDRHPSNLMLDRVSGKILHIDFGDCFEVAMTREKYPEKIPFRLTRMLINAMEVTGLDGTFTLTCQSVMFVMRKHKESLMALLEAFVYDPLLNWRLIEAQPKGKSMAPELIPVGANSSQVGPNGQLPKEPTGTNQIEDGDFITENTSDISSFHRSTVGLKQKLSLNHRQIENKLDYNNEGLNSKAVTVIARVRDKLTGRDFDFAGKPLVMYQQVDRLIKQATSHENLCQCYIGWCPFW</sequence>
<dbReference type="InterPro" id="IPR050517">
    <property type="entry name" value="DDR_Repair_Kinase"/>
</dbReference>
<dbReference type="Proteomes" id="UP001142055">
    <property type="component" value="Chromosome 2"/>
</dbReference>
<dbReference type="SMART" id="SM01345">
    <property type="entry name" value="Rapamycin_bind"/>
    <property type="match status" value="1"/>
</dbReference>
<dbReference type="Gene3D" id="1.10.1070.11">
    <property type="entry name" value="Phosphatidylinositol 3-/4-kinase, catalytic domain"/>
    <property type="match status" value="1"/>
</dbReference>
<dbReference type="FunFam" id="1.10.1070.11:FF:000007">
    <property type="entry name" value="Serine/threonine-protein kinase TOR"/>
    <property type="match status" value="1"/>
</dbReference>
<dbReference type="InterPro" id="IPR014009">
    <property type="entry name" value="PIK_FAT"/>
</dbReference>
<dbReference type="OMA" id="MRQHSAK"/>
<dbReference type="GO" id="GO:0005634">
    <property type="term" value="C:nucleus"/>
    <property type="evidence" value="ECO:0007669"/>
    <property type="project" value="TreeGrafter"/>
</dbReference>
<dbReference type="EC" id="2.7.11.1" evidence="10"/>
<dbReference type="InterPro" id="IPR000403">
    <property type="entry name" value="PI3/4_kinase_cat_dom"/>
</dbReference>
<dbReference type="SMART" id="SM01343">
    <property type="entry name" value="FATC"/>
    <property type="match status" value="1"/>
</dbReference>
<proteinExistence type="inferred from homology"/>
<evidence type="ECO:0000256" key="6">
    <source>
        <dbReference type="ARBA" id="ARBA00022840"/>
    </source>
</evidence>
<dbReference type="GO" id="GO:2000243">
    <property type="term" value="P:positive regulation of reproductive process"/>
    <property type="evidence" value="ECO:0007669"/>
    <property type="project" value="UniProtKB-ARBA"/>
</dbReference>
<keyword evidence="2 10" id="KW-0808">Transferase</keyword>
<evidence type="ECO:0000256" key="10">
    <source>
        <dbReference type="RuleBase" id="RU364109"/>
    </source>
</evidence>
<evidence type="ECO:0000256" key="3">
    <source>
        <dbReference type="ARBA" id="ARBA00022737"/>
    </source>
</evidence>
<dbReference type="FunFam" id="3.30.1010.10:FF:000004">
    <property type="entry name" value="Serine/threonine-protein kinase TOR"/>
    <property type="match status" value="1"/>
</dbReference>
<dbReference type="InterPro" id="IPR009076">
    <property type="entry name" value="FRB_dom"/>
</dbReference>
<accession>A0A9Q0M7D6</accession>
<keyword evidence="5 10" id="KW-0418">Kinase</keyword>